<organism evidence="1 2">
    <name type="scientific">Coprococcus eutactus</name>
    <dbReference type="NCBI Taxonomy" id="33043"/>
    <lineage>
        <taxon>Bacteria</taxon>
        <taxon>Bacillati</taxon>
        <taxon>Bacillota</taxon>
        <taxon>Clostridia</taxon>
        <taxon>Lachnospirales</taxon>
        <taxon>Lachnospiraceae</taxon>
        <taxon>Coprococcus</taxon>
    </lineage>
</organism>
<dbReference type="EMBL" id="QRVK01000006">
    <property type="protein sequence ID" value="RGS43554.1"/>
    <property type="molecule type" value="Genomic_DNA"/>
</dbReference>
<reference evidence="1 2" key="1">
    <citation type="submission" date="2018-08" db="EMBL/GenBank/DDBJ databases">
        <title>A genome reference for cultivated species of the human gut microbiota.</title>
        <authorList>
            <person name="Zou Y."/>
            <person name="Xue W."/>
            <person name="Luo G."/>
        </authorList>
    </citation>
    <scope>NUCLEOTIDE SEQUENCE [LARGE SCALE GENOMIC DNA]</scope>
    <source>
        <strain evidence="1 2">AF22-21</strain>
    </source>
</reference>
<name>A0A412ITZ3_9FIRM</name>
<evidence type="ECO:0000313" key="1">
    <source>
        <dbReference type="EMBL" id="RGS43554.1"/>
    </source>
</evidence>
<proteinExistence type="predicted"/>
<evidence type="ECO:0000313" key="2">
    <source>
        <dbReference type="Proteomes" id="UP000283295"/>
    </source>
</evidence>
<dbReference type="AlphaFoldDB" id="A0A412ITZ3"/>
<dbReference type="Proteomes" id="UP000283295">
    <property type="component" value="Unassembled WGS sequence"/>
</dbReference>
<protein>
    <submittedName>
        <fullName evidence="1">Uncharacterized protein</fullName>
    </submittedName>
</protein>
<accession>A0A412ITZ3</accession>
<sequence length="76" mass="8748">MRTRYVKVMKFTVSDLRNMEQAVNNMVAKITEYGGKVVTIINHTFGLSPMYLIYTIVYEADAPMKGAEEVNDKRKK</sequence>
<gene>
    <name evidence="1" type="ORF">DWX94_04345</name>
</gene>
<comment type="caution">
    <text evidence="1">The sequence shown here is derived from an EMBL/GenBank/DDBJ whole genome shotgun (WGS) entry which is preliminary data.</text>
</comment>